<feature type="region of interest" description="Disordered" evidence="1">
    <location>
        <begin position="1"/>
        <end position="119"/>
    </location>
</feature>
<reference evidence="2" key="1">
    <citation type="journal article" date="2022" name="bioRxiv">
        <title>Sequencing and chromosome-scale assembly of the giantPleurodeles waltlgenome.</title>
        <authorList>
            <person name="Brown T."/>
            <person name="Elewa A."/>
            <person name="Iarovenko S."/>
            <person name="Subramanian E."/>
            <person name="Araus A.J."/>
            <person name="Petzold A."/>
            <person name="Susuki M."/>
            <person name="Suzuki K.-i.T."/>
            <person name="Hayashi T."/>
            <person name="Toyoda A."/>
            <person name="Oliveira C."/>
            <person name="Osipova E."/>
            <person name="Leigh N.D."/>
            <person name="Simon A."/>
            <person name="Yun M.H."/>
        </authorList>
    </citation>
    <scope>NUCLEOTIDE SEQUENCE</scope>
    <source>
        <strain evidence="2">20211129_DDA</strain>
        <tissue evidence="2">Liver</tissue>
    </source>
</reference>
<accession>A0AAV7NRP5</accession>
<sequence length="128" mass="13649">MPIEISPRPASAARHPPGPSPRSCSRPSGRKAQGPPRSPSRRRPRPAAGAGTGLAIPPLRSAVPQASRAPWGIPPSGASGSIFKLPTFTPNGVAEPNRRSRRQSTDRHVRSRRHLGHAPIQIILKGKH</sequence>
<protein>
    <submittedName>
        <fullName evidence="2">Uncharacterized protein</fullName>
    </submittedName>
</protein>
<feature type="compositionally biased region" description="Low complexity" evidence="1">
    <location>
        <begin position="1"/>
        <end position="27"/>
    </location>
</feature>
<proteinExistence type="predicted"/>
<gene>
    <name evidence="2" type="ORF">NDU88_003729</name>
</gene>
<organism evidence="2 3">
    <name type="scientific">Pleurodeles waltl</name>
    <name type="common">Iberian ribbed newt</name>
    <dbReference type="NCBI Taxonomy" id="8319"/>
    <lineage>
        <taxon>Eukaryota</taxon>
        <taxon>Metazoa</taxon>
        <taxon>Chordata</taxon>
        <taxon>Craniata</taxon>
        <taxon>Vertebrata</taxon>
        <taxon>Euteleostomi</taxon>
        <taxon>Amphibia</taxon>
        <taxon>Batrachia</taxon>
        <taxon>Caudata</taxon>
        <taxon>Salamandroidea</taxon>
        <taxon>Salamandridae</taxon>
        <taxon>Pleurodelinae</taxon>
        <taxon>Pleurodeles</taxon>
    </lineage>
</organism>
<comment type="caution">
    <text evidence="2">The sequence shown here is derived from an EMBL/GenBank/DDBJ whole genome shotgun (WGS) entry which is preliminary data.</text>
</comment>
<keyword evidence="3" id="KW-1185">Reference proteome</keyword>
<evidence type="ECO:0000313" key="2">
    <source>
        <dbReference type="EMBL" id="KAJ1115505.1"/>
    </source>
</evidence>
<dbReference type="Proteomes" id="UP001066276">
    <property type="component" value="Chromosome 8"/>
</dbReference>
<dbReference type="AlphaFoldDB" id="A0AAV7NRP5"/>
<evidence type="ECO:0000313" key="3">
    <source>
        <dbReference type="Proteomes" id="UP001066276"/>
    </source>
</evidence>
<name>A0AAV7NRP5_PLEWA</name>
<dbReference type="EMBL" id="JANPWB010000012">
    <property type="protein sequence ID" value="KAJ1115505.1"/>
    <property type="molecule type" value="Genomic_DNA"/>
</dbReference>
<evidence type="ECO:0000256" key="1">
    <source>
        <dbReference type="SAM" id="MobiDB-lite"/>
    </source>
</evidence>